<dbReference type="RefSeq" id="WP_225234262.1">
    <property type="nucleotide sequence ID" value="NZ_JBAPLV010000033.1"/>
</dbReference>
<proteinExistence type="predicted"/>
<comment type="caution">
    <text evidence="2">The sequence shown here is derived from an EMBL/GenBank/DDBJ whole genome shotgun (WGS) entry which is preliminary data.</text>
</comment>
<evidence type="ECO:0000313" key="3">
    <source>
        <dbReference type="Proteomes" id="UP001373496"/>
    </source>
</evidence>
<sequence>MTRDAPPTAVEAFRVARRRFVAGHRVELSDVAAELGVNRVTVHRWLGNRTAVLTEVVWSLTAPTLAGCYDRAPGLGGARVADAMADFVRLTVEHPGMRAFLEREHETALRVLTRRDHDFQRRIIGAVEDLLEREQRAGHLDAGYPLPDLAFLVVRVVEGFVYVERIVGEQPEPDRAARALHFLLR</sequence>
<evidence type="ECO:0000313" key="2">
    <source>
        <dbReference type="EMBL" id="MEI4280993.1"/>
    </source>
</evidence>
<dbReference type="InterPro" id="IPR041485">
    <property type="entry name" value="TetR_C_36"/>
</dbReference>
<dbReference type="EMBL" id="JBAPLV010000033">
    <property type="protein sequence ID" value="MEI4280993.1"/>
    <property type="molecule type" value="Genomic_DNA"/>
</dbReference>
<dbReference type="SUPFAM" id="SSF48498">
    <property type="entry name" value="Tetracyclin repressor-like, C-terminal domain"/>
    <property type="match status" value="1"/>
</dbReference>
<reference evidence="2 3" key="1">
    <citation type="submission" date="2024-03" db="EMBL/GenBank/DDBJ databases">
        <title>Draft genome sequence of Klenkia terrae.</title>
        <authorList>
            <person name="Duangmal K."/>
            <person name="Chantavorakit T."/>
        </authorList>
    </citation>
    <scope>NUCLEOTIDE SEQUENCE [LARGE SCALE GENOMIC DNA]</scope>
    <source>
        <strain evidence="2 3">JCM 17786</strain>
    </source>
</reference>
<dbReference type="InterPro" id="IPR036271">
    <property type="entry name" value="Tet_transcr_reg_TetR-rel_C_sf"/>
</dbReference>
<dbReference type="Pfam" id="PF18598">
    <property type="entry name" value="TetR_C_36"/>
    <property type="match status" value="1"/>
</dbReference>
<protein>
    <submittedName>
        <fullName evidence="2">QsdR family transcriptional regulator</fullName>
    </submittedName>
</protein>
<accession>A0ABU8EC79</accession>
<keyword evidence="3" id="KW-1185">Reference proteome</keyword>
<evidence type="ECO:0000259" key="1">
    <source>
        <dbReference type="Pfam" id="PF18598"/>
    </source>
</evidence>
<dbReference type="Gene3D" id="1.10.357.10">
    <property type="entry name" value="Tetracycline Repressor, domain 2"/>
    <property type="match status" value="1"/>
</dbReference>
<name>A0ABU8EC79_9ACTN</name>
<gene>
    <name evidence="2" type="ORF">UXQ13_21160</name>
</gene>
<organism evidence="2 3">
    <name type="scientific">Klenkia terrae</name>
    <dbReference type="NCBI Taxonomy" id="1052259"/>
    <lineage>
        <taxon>Bacteria</taxon>
        <taxon>Bacillati</taxon>
        <taxon>Actinomycetota</taxon>
        <taxon>Actinomycetes</taxon>
        <taxon>Geodermatophilales</taxon>
        <taxon>Geodermatophilaceae</taxon>
        <taxon>Klenkia</taxon>
    </lineage>
</organism>
<feature type="domain" description="QsdR TetR regulatory C-terminal" evidence="1">
    <location>
        <begin position="76"/>
        <end position="185"/>
    </location>
</feature>
<dbReference type="Proteomes" id="UP001373496">
    <property type="component" value="Unassembled WGS sequence"/>
</dbReference>